<organism evidence="5 6">
    <name type="scientific">Victivallis lenta</name>
    <dbReference type="NCBI Taxonomy" id="2606640"/>
    <lineage>
        <taxon>Bacteria</taxon>
        <taxon>Pseudomonadati</taxon>
        <taxon>Lentisphaerota</taxon>
        <taxon>Lentisphaeria</taxon>
        <taxon>Victivallales</taxon>
        <taxon>Victivallaceae</taxon>
        <taxon>Victivallis</taxon>
    </lineage>
</organism>
<dbReference type="Proteomes" id="UP000435649">
    <property type="component" value="Unassembled WGS sequence"/>
</dbReference>
<comment type="caution">
    <text evidence="5">The sequence shown here is derived from an EMBL/GenBank/DDBJ whole genome shotgun (WGS) entry which is preliminary data.</text>
</comment>
<dbReference type="PROSITE" id="PS50949">
    <property type="entry name" value="HTH_GNTR"/>
    <property type="match status" value="1"/>
</dbReference>
<dbReference type="Pfam" id="PF00392">
    <property type="entry name" value="GntR"/>
    <property type="match status" value="1"/>
</dbReference>
<dbReference type="AlphaFoldDB" id="A0A844G4I3"/>
<keyword evidence="6" id="KW-1185">Reference proteome</keyword>
<dbReference type="Gene3D" id="3.40.50.2300">
    <property type="match status" value="2"/>
</dbReference>
<sequence length="372" mass="41772">MNFMNYHSKTNRLTEIFICDLAAERFGAEAYLPSEQRLAEQYQASRNTIRRMLDTLISDGTLLRDENRRVRVNPAQPQKNAASDRQQLNFAWAYAAYPDPMVSEVSSGIQDYMREKQLNLQLIASHESHETVLNALGHAPQLGFDGVLVLNYRQERYDSTIDRLLDSGIPVVTVGPAGKSRAGSLSGDDFGGVFAAISRLIEKYDRPVWFVSAPAVPADLENDERFLAYTLAMRNAGFGDRVEEYNCMVLCGDAPKYWPLPQKLFRAPYQFSPFLARMQFPASVFCCDDYVANRLYLAAHEAGLKVGQDLAVIGFGDLPFAKRLDPPLATVRVDSRSLGYQAARLLHRSVADRLGTSVRLKIPAEFIERKSM</sequence>
<dbReference type="InterPro" id="IPR036390">
    <property type="entry name" value="WH_DNA-bd_sf"/>
</dbReference>
<evidence type="ECO:0000256" key="1">
    <source>
        <dbReference type="ARBA" id="ARBA00023015"/>
    </source>
</evidence>
<evidence type="ECO:0000313" key="6">
    <source>
        <dbReference type="Proteomes" id="UP000435649"/>
    </source>
</evidence>
<protein>
    <submittedName>
        <fullName evidence="5">GntR family transcriptional regulator</fullName>
    </submittedName>
</protein>
<dbReference type="SUPFAM" id="SSF53822">
    <property type="entry name" value="Periplasmic binding protein-like I"/>
    <property type="match status" value="1"/>
</dbReference>
<dbReference type="SMART" id="SM00345">
    <property type="entry name" value="HTH_GNTR"/>
    <property type="match status" value="1"/>
</dbReference>
<dbReference type="Pfam" id="PF13377">
    <property type="entry name" value="Peripla_BP_3"/>
    <property type="match status" value="1"/>
</dbReference>
<reference evidence="5 6" key="1">
    <citation type="submission" date="2019-08" db="EMBL/GenBank/DDBJ databases">
        <title>In-depth cultivation of the pig gut microbiome towards novel bacterial diversity and tailored functional studies.</title>
        <authorList>
            <person name="Wylensek D."/>
            <person name="Hitch T.C.A."/>
            <person name="Clavel T."/>
        </authorList>
    </citation>
    <scope>NUCLEOTIDE SEQUENCE [LARGE SCALE GENOMIC DNA]</scope>
    <source>
        <strain evidence="5 6">BBE-744-WT-12</strain>
    </source>
</reference>
<dbReference type="SUPFAM" id="SSF46785">
    <property type="entry name" value="Winged helix' DNA-binding domain"/>
    <property type="match status" value="1"/>
</dbReference>
<dbReference type="CDD" id="cd06267">
    <property type="entry name" value="PBP1_LacI_sugar_binding-like"/>
    <property type="match status" value="1"/>
</dbReference>
<dbReference type="InterPro" id="IPR036388">
    <property type="entry name" value="WH-like_DNA-bd_sf"/>
</dbReference>
<dbReference type="InterPro" id="IPR000524">
    <property type="entry name" value="Tscrpt_reg_HTH_GntR"/>
</dbReference>
<dbReference type="PANTHER" id="PTHR30146">
    <property type="entry name" value="LACI-RELATED TRANSCRIPTIONAL REPRESSOR"/>
    <property type="match status" value="1"/>
</dbReference>
<keyword evidence="1" id="KW-0805">Transcription regulation</keyword>
<evidence type="ECO:0000259" key="4">
    <source>
        <dbReference type="PROSITE" id="PS50949"/>
    </source>
</evidence>
<dbReference type="EMBL" id="VUNS01000013">
    <property type="protein sequence ID" value="MST97874.1"/>
    <property type="molecule type" value="Genomic_DNA"/>
</dbReference>
<dbReference type="PANTHER" id="PTHR30146:SF24">
    <property type="entry name" value="XYLOSE OPERON REGULATORY PROTEIN"/>
    <property type="match status" value="1"/>
</dbReference>
<keyword evidence="3" id="KW-0804">Transcription</keyword>
<feature type="domain" description="HTH gntR-type" evidence="4">
    <location>
        <begin position="7"/>
        <end position="75"/>
    </location>
</feature>
<dbReference type="GO" id="GO:0003700">
    <property type="term" value="F:DNA-binding transcription factor activity"/>
    <property type="evidence" value="ECO:0007669"/>
    <property type="project" value="InterPro"/>
</dbReference>
<gene>
    <name evidence="5" type="ORF">FYJ85_12585</name>
</gene>
<evidence type="ECO:0000256" key="3">
    <source>
        <dbReference type="ARBA" id="ARBA00023163"/>
    </source>
</evidence>
<evidence type="ECO:0000313" key="5">
    <source>
        <dbReference type="EMBL" id="MST97874.1"/>
    </source>
</evidence>
<dbReference type="InterPro" id="IPR028082">
    <property type="entry name" value="Peripla_BP_I"/>
</dbReference>
<name>A0A844G4I3_9BACT</name>
<dbReference type="Gene3D" id="1.10.10.10">
    <property type="entry name" value="Winged helix-like DNA-binding domain superfamily/Winged helix DNA-binding domain"/>
    <property type="match status" value="1"/>
</dbReference>
<keyword evidence="2" id="KW-0238">DNA-binding</keyword>
<dbReference type="InterPro" id="IPR046335">
    <property type="entry name" value="LacI/GalR-like_sensor"/>
</dbReference>
<proteinExistence type="predicted"/>
<accession>A0A844G4I3</accession>
<dbReference type="PRINTS" id="PR00035">
    <property type="entry name" value="HTHGNTR"/>
</dbReference>
<dbReference type="GO" id="GO:0000976">
    <property type="term" value="F:transcription cis-regulatory region binding"/>
    <property type="evidence" value="ECO:0007669"/>
    <property type="project" value="TreeGrafter"/>
</dbReference>
<evidence type="ECO:0000256" key="2">
    <source>
        <dbReference type="ARBA" id="ARBA00023125"/>
    </source>
</evidence>